<evidence type="ECO:0000256" key="2">
    <source>
        <dbReference type="ARBA" id="ARBA00022525"/>
    </source>
</evidence>
<dbReference type="GO" id="GO:0005604">
    <property type="term" value="C:basement membrane"/>
    <property type="evidence" value="ECO:0007669"/>
    <property type="project" value="TreeGrafter"/>
</dbReference>
<keyword evidence="2" id="KW-0964">Secreted</keyword>
<reference evidence="8" key="1">
    <citation type="journal article" date="2020" name="bioRxiv">
        <title>Chromosome-level reference genome of the European wasp spider Argiope bruennichi: a resource for studies on range expansion and evolutionary adaptation.</title>
        <authorList>
            <person name="Sheffer M.M."/>
            <person name="Hoppe A."/>
            <person name="Krehenwinkel H."/>
            <person name="Uhl G."/>
            <person name="Kuss A.W."/>
            <person name="Jensen L."/>
            <person name="Jensen C."/>
            <person name="Gillespie R.G."/>
            <person name="Hoff K.J."/>
            <person name="Prost S."/>
        </authorList>
    </citation>
    <scope>NUCLEOTIDE SEQUENCE</scope>
</reference>
<feature type="chain" id="PRO_5035721756" evidence="6">
    <location>
        <begin position="22"/>
        <end position="90"/>
    </location>
</feature>
<feature type="disulfide bond" evidence="5">
    <location>
        <begin position="59"/>
        <end position="66"/>
    </location>
</feature>
<dbReference type="PROSITE" id="PS51162">
    <property type="entry name" value="THYROGLOBULIN_1_2"/>
    <property type="match status" value="1"/>
</dbReference>
<dbReference type="SMART" id="SM00211">
    <property type="entry name" value="TY"/>
    <property type="match status" value="1"/>
</dbReference>
<dbReference type="PANTHER" id="PTHR12352:SF3">
    <property type="entry name" value="NIDOGEN-2"/>
    <property type="match status" value="1"/>
</dbReference>
<comment type="subcellular location">
    <subcellularLocation>
        <location evidence="1">Secreted</location>
    </subcellularLocation>
</comment>
<keyword evidence="3" id="KW-0677">Repeat</keyword>
<keyword evidence="4 5" id="KW-1015">Disulfide bond</keyword>
<dbReference type="InterPro" id="IPR036857">
    <property type="entry name" value="Thyroglobulin_1_sf"/>
</dbReference>
<gene>
    <name evidence="8" type="ORF">HNY73_019223</name>
</gene>
<dbReference type="GO" id="GO:0007160">
    <property type="term" value="P:cell-matrix adhesion"/>
    <property type="evidence" value="ECO:0007669"/>
    <property type="project" value="TreeGrafter"/>
</dbReference>
<dbReference type="Proteomes" id="UP000807504">
    <property type="component" value="Unassembled WGS sequence"/>
</dbReference>
<organism evidence="8 9">
    <name type="scientific">Argiope bruennichi</name>
    <name type="common">Wasp spider</name>
    <name type="synonym">Aranea bruennichi</name>
    <dbReference type="NCBI Taxonomy" id="94029"/>
    <lineage>
        <taxon>Eukaryota</taxon>
        <taxon>Metazoa</taxon>
        <taxon>Ecdysozoa</taxon>
        <taxon>Arthropoda</taxon>
        <taxon>Chelicerata</taxon>
        <taxon>Arachnida</taxon>
        <taxon>Araneae</taxon>
        <taxon>Araneomorphae</taxon>
        <taxon>Entelegynae</taxon>
        <taxon>Araneoidea</taxon>
        <taxon>Araneidae</taxon>
        <taxon>Argiope</taxon>
    </lineage>
</organism>
<dbReference type="Gene3D" id="4.10.800.10">
    <property type="entry name" value="Thyroglobulin type-1"/>
    <property type="match status" value="1"/>
</dbReference>
<evidence type="ECO:0000313" key="9">
    <source>
        <dbReference type="Proteomes" id="UP000807504"/>
    </source>
</evidence>
<reference evidence="8" key="2">
    <citation type="submission" date="2020-06" db="EMBL/GenBank/DDBJ databases">
        <authorList>
            <person name="Sheffer M."/>
        </authorList>
    </citation>
    <scope>NUCLEOTIDE SEQUENCE</scope>
</reference>
<keyword evidence="6" id="KW-0732">Signal</keyword>
<evidence type="ECO:0000256" key="4">
    <source>
        <dbReference type="ARBA" id="ARBA00023157"/>
    </source>
</evidence>
<comment type="caution">
    <text evidence="8">The sequence shown here is derived from an EMBL/GenBank/DDBJ whole genome shotgun (WGS) entry which is preliminary data.</text>
</comment>
<evidence type="ECO:0000256" key="3">
    <source>
        <dbReference type="ARBA" id="ARBA00022737"/>
    </source>
</evidence>
<name>A0A8T0EJP0_ARGBR</name>
<keyword evidence="9" id="KW-1185">Reference proteome</keyword>
<sequence length="90" mass="9939">MSRKFLFIALALAVIVHVVTADSQCQKDRAQALQDRKDGKKGNYVPRCRKNGDYKRAQCQLSKGVCFCVNPKTGERTTEDQKGGAKCSSS</sequence>
<evidence type="ECO:0000313" key="8">
    <source>
        <dbReference type="EMBL" id="KAF8771854.1"/>
    </source>
</evidence>
<dbReference type="SUPFAM" id="SSF57610">
    <property type="entry name" value="Thyroglobulin type-1 domain"/>
    <property type="match status" value="1"/>
</dbReference>
<dbReference type="EMBL" id="JABXBU010002228">
    <property type="protein sequence ID" value="KAF8771854.1"/>
    <property type="molecule type" value="Genomic_DNA"/>
</dbReference>
<evidence type="ECO:0000259" key="7">
    <source>
        <dbReference type="PROSITE" id="PS51162"/>
    </source>
</evidence>
<dbReference type="InterPro" id="IPR051950">
    <property type="entry name" value="Dev_reg/Prot_inhib"/>
</dbReference>
<dbReference type="InterPro" id="IPR000716">
    <property type="entry name" value="Thyroglobulin_1"/>
</dbReference>
<evidence type="ECO:0000256" key="5">
    <source>
        <dbReference type="PROSITE-ProRule" id="PRU00500"/>
    </source>
</evidence>
<proteinExistence type="predicted"/>
<dbReference type="PROSITE" id="PS00484">
    <property type="entry name" value="THYROGLOBULIN_1_1"/>
    <property type="match status" value="1"/>
</dbReference>
<feature type="signal peptide" evidence="6">
    <location>
        <begin position="1"/>
        <end position="21"/>
    </location>
</feature>
<evidence type="ECO:0000256" key="6">
    <source>
        <dbReference type="SAM" id="SignalP"/>
    </source>
</evidence>
<dbReference type="AlphaFoldDB" id="A0A8T0EJP0"/>
<dbReference type="PANTHER" id="PTHR12352">
    <property type="entry name" value="SECRETED MODULAR CALCIUM-BINDING PROTEIN"/>
    <property type="match status" value="1"/>
</dbReference>
<protein>
    <submittedName>
        <fullName evidence="8">SPARC-related modular calcium-binding protein like</fullName>
    </submittedName>
</protein>
<evidence type="ECO:0000256" key="1">
    <source>
        <dbReference type="ARBA" id="ARBA00004613"/>
    </source>
</evidence>
<dbReference type="GO" id="GO:0005615">
    <property type="term" value="C:extracellular space"/>
    <property type="evidence" value="ECO:0007669"/>
    <property type="project" value="TreeGrafter"/>
</dbReference>
<dbReference type="Pfam" id="PF00086">
    <property type="entry name" value="Thyroglobulin_1"/>
    <property type="match status" value="1"/>
</dbReference>
<feature type="domain" description="Thyroglobulin type-1" evidence="7">
    <location>
        <begin position="22"/>
        <end position="87"/>
    </location>
</feature>
<dbReference type="CDD" id="cd00191">
    <property type="entry name" value="TY"/>
    <property type="match status" value="1"/>
</dbReference>
<comment type="caution">
    <text evidence="5">Lacks conserved residue(s) required for the propagation of feature annotation.</text>
</comment>
<accession>A0A8T0EJP0</accession>